<keyword evidence="3" id="KW-0804">Transcription</keyword>
<gene>
    <name evidence="5" type="ORF">ACFP3R_27445</name>
</gene>
<dbReference type="EMBL" id="JBHSQO010000036">
    <property type="protein sequence ID" value="MFC6093021.1"/>
    <property type="molecule type" value="Genomic_DNA"/>
</dbReference>
<dbReference type="PANTHER" id="PTHR44688:SF16">
    <property type="entry name" value="DNA-BINDING TRANSCRIPTIONAL ACTIVATOR DEVR_DOSR"/>
    <property type="match status" value="1"/>
</dbReference>
<dbReference type="InterPro" id="IPR016032">
    <property type="entry name" value="Sig_transdc_resp-reg_C-effctor"/>
</dbReference>
<reference evidence="6" key="1">
    <citation type="journal article" date="2019" name="Int. J. Syst. Evol. Microbiol.">
        <title>The Global Catalogue of Microorganisms (GCM) 10K type strain sequencing project: providing services to taxonomists for standard genome sequencing and annotation.</title>
        <authorList>
            <consortium name="The Broad Institute Genomics Platform"/>
            <consortium name="The Broad Institute Genome Sequencing Center for Infectious Disease"/>
            <person name="Wu L."/>
            <person name="Ma J."/>
        </authorList>
    </citation>
    <scope>NUCLEOTIDE SEQUENCE [LARGE SCALE GENOMIC DNA]</scope>
    <source>
        <strain evidence="6">CGMCC 4.7246</strain>
    </source>
</reference>
<evidence type="ECO:0000313" key="6">
    <source>
        <dbReference type="Proteomes" id="UP001596220"/>
    </source>
</evidence>
<protein>
    <submittedName>
        <fullName evidence="5">LuxR C-terminal-related transcriptional regulator</fullName>
    </submittedName>
</protein>
<dbReference type="Proteomes" id="UP001596220">
    <property type="component" value="Unassembled WGS sequence"/>
</dbReference>
<dbReference type="PANTHER" id="PTHR44688">
    <property type="entry name" value="DNA-BINDING TRANSCRIPTIONAL ACTIVATOR DEVR_DOSR"/>
    <property type="match status" value="1"/>
</dbReference>
<accession>A0ABW1PBU9</accession>
<dbReference type="Gene3D" id="1.10.10.10">
    <property type="entry name" value="Winged helix-like DNA-binding domain superfamily/Winged helix DNA-binding domain"/>
    <property type="match status" value="1"/>
</dbReference>
<dbReference type="PRINTS" id="PR00038">
    <property type="entry name" value="HTHLUXR"/>
</dbReference>
<dbReference type="SMART" id="SM00421">
    <property type="entry name" value="HTH_LUXR"/>
    <property type="match status" value="1"/>
</dbReference>
<dbReference type="InterPro" id="IPR000792">
    <property type="entry name" value="Tscrpt_reg_LuxR_C"/>
</dbReference>
<dbReference type="SUPFAM" id="SSF46894">
    <property type="entry name" value="C-terminal effector domain of the bipartite response regulators"/>
    <property type="match status" value="1"/>
</dbReference>
<name>A0ABW1PBU9_9PSEU</name>
<keyword evidence="1" id="KW-0805">Transcription regulation</keyword>
<comment type="caution">
    <text evidence="5">The sequence shown here is derived from an EMBL/GenBank/DDBJ whole genome shotgun (WGS) entry which is preliminary data.</text>
</comment>
<sequence length="762" mass="80614">MSSPDTSPMVLDPVVERAWERVDEARHVVLSGPAGCGKTALLSTLGDRFAVVDDADRAPGEVLAGLTRRVASGAAVAVAHRPFHRNPELSVLLGALAPPVLRVRCGPLRRAQVARMLARTGSTPAAARLDAVYEQTAGVPAFVELAVSADPVGAFGPVLDAVGVDTRRLVLALALGAPLDDDLLGEALGVGGDALVFAVEEARSVSAIRADGAVVPIVAHACRALADPRERAAVLRALVREQQRRGLPVRGLAESVLDAPVVTARQADLMLDAGREALRDRPDLAQRFLAAAARSGAPPERWAPGAAQARVLTGDLDGALRVADEVAGTSAGAVVTAVVLARRGELARAAQLLASARGADARHIAAIGHAATGSWRTAAELLEEQFTATALPDTVGRAMARGVLDSVTGAPTDALSALISAAHTAHALDRPLLLPDTPTALAAQLALHLGEFEPAEALLSRVRARPEDTSTARHRLLDAHRHLLTGDHAAAADALPDARGLEPREALLAAAARVGLARRAGDLRAVDDEWGRAYQALLAQPVDLLTLLPLGELAVAAARLGRWHHVEAHLDQAWDLLDRCGHPASWSVLPHWHAMQAALVAGRRPAVRDHHEHLVRHRDRTTLGKALAPAADCWATLVDGHVDVAVVDQAAKALHAAGLRWDATRLAWQAAIRTTDRAAITRLLDIARQLADHTAGTTAGVLSERERQVAELVLEGLTYRQIGNRLFISAKTVEHHVTKIRHKLGSRNRRELVGDLDDLLSR</sequence>
<evidence type="ECO:0000256" key="1">
    <source>
        <dbReference type="ARBA" id="ARBA00023015"/>
    </source>
</evidence>
<evidence type="ECO:0000259" key="4">
    <source>
        <dbReference type="PROSITE" id="PS50043"/>
    </source>
</evidence>
<dbReference type="RefSeq" id="WP_380639795.1">
    <property type="nucleotide sequence ID" value="NZ_JBHSQO010000036.1"/>
</dbReference>
<feature type="domain" description="HTH luxR-type" evidence="4">
    <location>
        <begin position="695"/>
        <end position="760"/>
    </location>
</feature>
<keyword evidence="6" id="KW-1185">Reference proteome</keyword>
<organism evidence="5 6">
    <name type="scientific">Saccharothrix lopnurensis</name>
    <dbReference type="NCBI Taxonomy" id="1670621"/>
    <lineage>
        <taxon>Bacteria</taxon>
        <taxon>Bacillati</taxon>
        <taxon>Actinomycetota</taxon>
        <taxon>Actinomycetes</taxon>
        <taxon>Pseudonocardiales</taxon>
        <taxon>Pseudonocardiaceae</taxon>
        <taxon>Saccharothrix</taxon>
    </lineage>
</organism>
<dbReference type="PROSITE" id="PS50043">
    <property type="entry name" value="HTH_LUXR_2"/>
    <property type="match status" value="1"/>
</dbReference>
<proteinExistence type="predicted"/>
<dbReference type="CDD" id="cd06170">
    <property type="entry name" value="LuxR_C_like"/>
    <property type="match status" value="1"/>
</dbReference>
<evidence type="ECO:0000313" key="5">
    <source>
        <dbReference type="EMBL" id="MFC6093021.1"/>
    </source>
</evidence>
<evidence type="ECO:0000256" key="3">
    <source>
        <dbReference type="ARBA" id="ARBA00023163"/>
    </source>
</evidence>
<dbReference type="InterPro" id="IPR036388">
    <property type="entry name" value="WH-like_DNA-bd_sf"/>
</dbReference>
<keyword evidence="2" id="KW-0238">DNA-binding</keyword>
<dbReference type="Pfam" id="PF00196">
    <property type="entry name" value="GerE"/>
    <property type="match status" value="1"/>
</dbReference>
<evidence type="ECO:0000256" key="2">
    <source>
        <dbReference type="ARBA" id="ARBA00023125"/>
    </source>
</evidence>